<feature type="signal peptide" evidence="1">
    <location>
        <begin position="1"/>
        <end position="25"/>
    </location>
</feature>
<accession>A0A1F5T108</accession>
<evidence type="ECO:0000256" key="1">
    <source>
        <dbReference type="SAM" id="SignalP"/>
    </source>
</evidence>
<dbReference type="AlphaFoldDB" id="A0A1F5T108"/>
<name>A0A1F5T108_9BACT</name>
<evidence type="ECO:0000313" key="3">
    <source>
        <dbReference type="Proteomes" id="UP000179001"/>
    </source>
</evidence>
<dbReference type="Proteomes" id="UP000179001">
    <property type="component" value="Unassembled WGS sequence"/>
</dbReference>
<proteinExistence type="predicted"/>
<evidence type="ECO:0000313" key="2">
    <source>
        <dbReference type="EMBL" id="OGF32433.1"/>
    </source>
</evidence>
<keyword evidence="1" id="KW-0732">Signal</keyword>
<reference evidence="2 3" key="1">
    <citation type="journal article" date="2016" name="Nat. Commun.">
        <title>Thousands of microbial genomes shed light on interconnected biogeochemical processes in an aquifer system.</title>
        <authorList>
            <person name="Anantharaman K."/>
            <person name="Brown C.T."/>
            <person name="Hug L.A."/>
            <person name="Sharon I."/>
            <person name="Castelle C.J."/>
            <person name="Probst A.J."/>
            <person name="Thomas B.C."/>
            <person name="Singh A."/>
            <person name="Wilkins M.J."/>
            <person name="Karaoz U."/>
            <person name="Brodie E.L."/>
            <person name="Williams K.H."/>
            <person name="Hubbard S.S."/>
            <person name="Banfield J.F."/>
        </authorList>
    </citation>
    <scope>NUCLEOTIDE SEQUENCE [LARGE SCALE GENOMIC DNA]</scope>
</reference>
<dbReference type="EMBL" id="MFGJ01000006">
    <property type="protein sequence ID" value="OGF32433.1"/>
    <property type="molecule type" value="Genomic_DNA"/>
</dbReference>
<feature type="chain" id="PRO_5009521325" evidence="1">
    <location>
        <begin position="26"/>
        <end position="455"/>
    </location>
</feature>
<gene>
    <name evidence="2" type="ORF">A2478_03885</name>
</gene>
<sequence>MKKIKISILIVAFLCTLFPFSQLQAAEFNQNFILSDLELYDFNSMNLTDIQKFLELKNSSLASYVMIDASGLTKTAAEVIFTSAQNSKINPKFILVMLQKEQSIVEDLSPSQKQYDWAMGYAVCDSCSMDDPDIQKFRGFENQVTKATERIRWYSDHPNAFKQVGQKYNIDGTEVTPSSQATANLYSYTPHIHGNYLFWKIWQRWFKQYYPDGSLLRSYSNPTVYLIQYGEKKPFASMSSLISRFDPNKILFVDQSELEKYELGSAIRFANYSLLLNEDGAIYLLVNDEIKHIDSMETFRNLGFNMLEVVSVKNDELVDYNLGEEITIKSTYPMGALLQNNQTGAIFFVQNGVSHPLIAQEIMTINYPKYPIQPVSPEELEKYDQGDIIKFREGELLKSSQNPLVYLVSGGQKKPILTAEVFERLGFKWTEIKVVSENSLAVLPLGQALDLSFKE</sequence>
<organism evidence="2 3">
    <name type="scientific">Candidatus Falkowbacteria bacterium RIFOXYC2_FULL_36_12</name>
    <dbReference type="NCBI Taxonomy" id="1798002"/>
    <lineage>
        <taxon>Bacteria</taxon>
        <taxon>Candidatus Falkowiibacteriota</taxon>
    </lineage>
</organism>
<dbReference type="STRING" id="1798002.A2478_03885"/>
<comment type="caution">
    <text evidence="2">The sequence shown here is derived from an EMBL/GenBank/DDBJ whole genome shotgun (WGS) entry which is preliminary data.</text>
</comment>
<protein>
    <submittedName>
        <fullName evidence="2">Uncharacterized protein</fullName>
    </submittedName>
</protein>